<reference evidence="3" key="1">
    <citation type="submission" date="2023-08" db="EMBL/GenBank/DDBJ databases">
        <title>A de novo genome assembly of Solanum verrucosum Schlechtendal, a Mexican diploid species geographically isolated from the other diploid A-genome species in potato relatives.</title>
        <authorList>
            <person name="Hosaka K."/>
        </authorList>
    </citation>
    <scope>NUCLEOTIDE SEQUENCE</scope>
    <source>
        <tissue evidence="3">Young leaves</tissue>
    </source>
</reference>
<name>A0AAF0TZ60_SOLVR</name>
<keyword evidence="4" id="KW-1185">Reference proteome</keyword>
<protein>
    <recommendedName>
        <fullName evidence="2">Retrotransposon gag domain-containing protein</fullName>
    </recommendedName>
</protein>
<dbReference type="InterPro" id="IPR005162">
    <property type="entry name" value="Retrotrans_gag_dom"/>
</dbReference>
<feature type="domain" description="Retrotransposon gag" evidence="2">
    <location>
        <begin position="71"/>
        <end position="144"/>
    </location>
</feature>
<feature type="compositionally biased region" description="Low complexity" evidence="1">
    <location>
        <begin position="9"/>
        <end position="18"/>
    </location>
</feature>
<evidence type="ECO:0000259" key="2">
    <source>
        <dbReference type="Pfam" id="PF03732"/>
    </source>
</evidence>
<dbReference type="AlphaFoldDB" id="A0AAF0TZ60"/>
<feature type="region of interest" description="Disordered" evidence="1">
    <location>
        <begin position="1"/>
        <end position="21"/>
    </location>
</feature>
<accession>A0AAF0TZ60</accession>
<organism evidence="3 4">
    <name type="scientific">Solanum verrucosum</name>
    <dbReference type="NCBI Taxonomy" id="315347"/>
    <lineage>
        <taxon>Eukaryota</taxon>
        <taxon>Viridiplantae</taxon>
        <taxon>Streptophyta</taxon>
        <taxon>Embryophyta</taxon>
        <taxon>Tracheophyta</taxon>
        <taxon>Spermatophyta</taxon>
        <taxon>Magnoliopsida</taxon>
        <taxon>eudicotyledons</taxon>
        <taxon>Gunneridae</taxon>
        <taxon>Pentapetalae</taxon>
        <taxon>asterids</taxon>
        <taxon>lamiids</taxon>
        <taxon>Solanales</taxon>
        <taxon>Solanaceae</taxon>
        <taxon>Solanoideae</taxon>
        <taxon>Solaneae</taxon>
        <taxon>Solanum</taxon>
    </lineage>
</organism>
<gene>
    <name evidence="3" type="ORF">MTR67_026350</name>
</gene>
<evidence type="ECO:0000256" key="1">
    <source>
        <dbReference type="SAM" id="MobiDB-lite"/>
    </source>
</evidence>
<evidence type="ECO:0000313" key="3">
    <source>
        <dbReference type="EMBL" id="WMV32965.1"/>
    </source>
</evidence>
<dbReference type="Proteomes" id="UP001234989">
    <property type="component" value="Chromosome 6"/>
</dbReference>
<dbReference type="Pfam" id="PF03732">
    <property type="entry name" value="Retrotrans_gag"/>
    <property type="match status" value="1"/>
</dbReference>
<evidence type="ECO:0000313" key="4">
    <source>
        <dbReference type="Proteomes" id="UP001234989"/>
    </source>
</evidence>
<dbReference type="EMBL" id="CP133617">
    <property type="protein sequence ID" value="WMV32965.1"/>
    <property type="molecule type" value="Genomic_DNA"/>
</dbReference>
<sequence length="232" mass="26645">MPPRRDNTRNANSRNASAVPPVPNHEVTDAEFWIVFQLLAQSVANQNNQQNFIDQVNKIFGVMQVTDNRGVDAIPVTWDCFTKHFLDMFFLRQLRKAKAQDFINMKQGSMSVKEYGLNFTQLSRYAPHIVADPREQISKFLFGVYNLKSVQEEKRGERSRFRRVLEDLVADFAKGLIPKRGSLLPGILVLTEYPKKCMGDPSLIISIEDIGIKDSLSYEEIPVQIQDRQVRK</sequence>
<proteinExistence type="predicted"/>